<evidence type="ECO:0000256" key="9">
    <source>
        <dbReference type="SAM" id="MobiDB-lite"/>
    </source>
</evidence>
<feature type="transmembrane region" description="Helical" evidence="8">
    <location>
        <begin position="292"/>
        <end position="315"/>
    </location>
</feature>
<dbReference type="STRING" id="403673.A0A177WZ33"/>
<reference evidence="10 11" key="2">
    <citation type="submission" date="2016-05" db="EMBL/GenBank/DDBJ databases">
        <title>Lineage-specific infection strategies underlie the spectrum of fungal disease in amphibians.</title>
        <authorList>
            <person name="Cuomo C.A."/>
            <person name="Farrer R.A."/>
            <person name="James T."/>
            <person name="Longcore J."/>
            <person name="Birren B."/>
        </authorList>
    </citation>
    <scope>NUCLEOTIDE SEQUENCE [LARGE SCALE GENOMIC DNA]</scope>
    <source>
        <strain evidence="10 11">JEL423</strain>
    </source>
</reference>
<evidence type="ECO:0000313" key="10">
    <source>
        <dbReference type="EMBL" id="OAJ45349.1"/>
    </source>
</evidence>
<evidence type="ECO:0000313" key="11">
    <source>
        <dbReference type="Proteomes" id="UP000077115"/>
    </source>
</evidence>
<accession>A0A177WZ33</accession>
<keyword evidence="6 8" id="KW-0406">Ion transport</keyword>
<evidence type="ECO:0000256" key="4">
    <source>
        <dbReference type="ARBA" id="ARBA00022692"/>
    </source>
</evidence>
<feature type="transmembrane region" description="Helical" evidence="8">
    <location>
        <begin position="198"/>
        <end position="221"/>
    </location>
</feature>
<dbReference type="InterPro" id="IPR004698">
    <property type="entry name" value="Zn/Fe_permease_fun/pln"/>
</dbReference>
<dbReference type="InterPro" id="IPR003689">
    <property type="entry name" value="ZIP"/>
</dbReference>
<evidence type="ECO:0000256" key="3">
    <source>
        <dbReference type="ARBA" id="ARBA00022448"/>
    </source>
</evidence>
<feature type="transmembrane region" description="Helical" evidence="8">
    <location>
        <begin position="125"/>
        <end position="145"/>
    </location>
</feature>
<evidence type="ECO:0000256" key="2">
    <source>
        <dbReference type="ARBA" id="ARBA00006939"/>
    </source>
</evidence>
<organism evidence="10 11">
    <name type="scientific">Batrachochytrium dendrobatidis (strain JEL423)</name>
    <dbReference type="NCBI Taxonomy" id="403673"/>
    <lineage>
        <taxon>Eukaryota</taxon>
        <taxon>Fungi</taxon>
        <taxon>Fungi incertae sedis</taxon>
        <taxon>Chytridiomycota</taxon>
        <taxon>Chytridiomycota incertae sedis</taxon>
        <taxon>Chytridiomycetes</taxon>
        <taxon>Rhizophydiales</taxon>
        <taxon>Rhizophydiales incertae sedis</taxon>
        <taxon>Batrachochytrium</taxon>
    </lineage>
</organism>
<feature type="transmembrane region" description="Helical" evidence="8">
    <location>
        <begin position="83"/>
        <end position="105"/>
    </location>
</feature>
<reference evidence="10 11" key="1">
    <citation type="submission" date="2006-10" db="EMBL/GenBank/DDBJ databases">
        <title>The Genome Sequence of Batrachochytrium dendrobatidis JEL423.</title>
        <authorList>
            <consortium name="The Broad Institute Genome Sequencing Platform"/>
            <person name="Birren B."/>
            <person name="Lander E."/>
            <person name="Galagan J."/>
            <person name="Cuomo C."/>
            <person name="Devon K."/>
            <person name="Jaffe D."/>
            <person name="Butler J."/>
            <person name="Alvarez P."/>
            <person name="Gnerre S."/>
            <person name="Grabherr M."/>
            <person name="Kleber M."/>
            <person name="Mauceli E."/>
            <person name="Brockman W."/>
            <person name="Young S."/>
            <person name="LaButti K."/>
            <person name="Sykes S."/>
            <person name="DeCaprio D."/>
            <person name="Crawford M."/>
            <person name="Koehrsen M."/>
            <person name="Engels R."/>
            <person name="Montgomery P."/>
            <person name="Pearson M."/>
            <person name="Howarth C."/>
            <person name="Larson L."/>
            <person name="White J."/>
            <person name="O'Leary S."/>
            <person name="Kodira C."/>
            <person name="Zeng Q."/>
            <person name="Yandava C."/>
            <person name="Alvarado L."/>
            <person name="Longcore J."/>
            <person name="James T."/>
        </authorList>
    </citation>
    <scope>NUCLEOTIDE SEQUENCE [LARGE SCALE GENOMIC DNA]</scope>
    <source>
        <strain evidence="10 11">JEL423</strain>
    </source>
</reference>
<dbReference type="PANTHER" id="PTHR11040:SF44">
    <property type="entry name" value="PROTEIN ZNTC-RELATED"/>
    <property type="match status" value="1"/>
</dbReference>
<evidence type="ECO:0000256" key="5">
    <source>
        <dbReference type="ARBA" id="ARBA00022989"/>
    </source>
</evidence>
<dbReference type="GO" id="GO:0005886">
    <property type="term" value="C:plasma membrane"/>
    <property type="evidence" value="ECO:0007669"/>
    <property type="project" value="TreeGrafter"/>
</dbReference>
<gene>
    <name evidence="10" type="ORF">BDEG_28497</name>
</gene>
<feature type="transmembrane region" description="Helical" evidence="8">
    <location>
        <begin position="259"/>
        <end position="280"/>
    </location>
</feature>
<evidence type="ECO:0000256" key="1">
    <source>
        <dbReference type="ARBA" id="ARBA00004141"/>
    </source>
</evidence>
<feature type="transmembrane region" description="Helical" evidence="8">
    <location>
        <begin position="51"/>
        <end position="71"/>
    </location>
</feature>
<feature type="region of interest" description="Disordered" evidence="9">
    <location>
        <begin position="1"/>
        <end position="24"/>
    </location>
</feature>
<evidence type="ECO:0008006" key="12">
    <source>
        <dbReference type="Google" id="ProtNLM"/>
    </source>
</evidence>
<feature type="compositionally biased region" description="Basic and acidic residues" evidence="9">
    <location>
        <begin position="15"/>
        <end position="24"/>
    </location>
</feature>
<evidence type="ECO:0000256" key="7">
    <source>
        <dbReference type="ARBA" id="ARBA00023136"/>
    </source>
</evidence>
<dbReference type="OrthoDB" id="448280at2759"/>
<dbReference type="VEuPathDB" id="FungiDB:BDEG_28497"/>
<feature type="transmembrane region" description="Helical" evidence="8">
    <location>
        <begin position="335"/>
        <end position="351"/>
    </location>
</feature>
<proteinExistence type="inferred from homology"/>
<evidence type="ECO:0000256" key="6">
    <source>
        <dbReference type="ARBA" id="ARBA00023065"/>
    </source>
</evidence>
<keyword evidence="7 8" id="KW-0472">Membrane</keyword>
<keyword evidence="3 8" id="KW-0813">Transport</keyword>
<feature type="transmembrane region" description="Helical" evidence="8">
    <location>
        <begin position="227"/>
        <end position="247"/>
    </location>
</feature>
<evidence type="ECO:0000256" key="8">
    <source>
        <dbReference type="RuleBase" id="RU362088"/>
    </source>
</evidence>
<dbReference type="NCBIfam" id="TIGR00820">
    <property type="entry name" value="zip"/>
    <property type="match status" value="1"/>
</dbReference>
<dbReference type="Pfam" id="PF02535">
    <property type="entry name" value="Zip"/>
    <property type="match status" value="1"/>
</dbReference>
<dbReference type="GO" id="GO:0005385">
    <property type="term" value="F:zinc ion transmembrane transporter activity"/>
    <property type="evidence" value="ECO:0007669"/>
    <property type="project" value="InterPro"/>
</dbReference>
<dbReference type="eggNOG" id="KOG1558">
    <property type="taxonomic scope" value="Eukaryota"/>
</dbReference>
<dbReference type="EMBL" id="DS022316">
    <property type="protein sequence ID" value="OAJ45349.1"/>
    <property type="molecule type" value="Genomic_DNA"/>
</dbReference>
<comment type="subcellular location">
    <subcellularLocation>
        <location evidence="1 8">Membrane</location>
        <topology evidence="1 8">Multi-pass membrane protein</topology>
    </subcellularLocation>
</comment>
<comment type="similarity">
    <text evidence="2 8">Belongs to the ZIP transporter (TC 2.A.5) family.</text>
</comment>
<dbReference type="AlphaFoldDB" id="A0A177WZ33"/>
<sequence length="352" mass="38098">MAPHQGPHSHGHSHHDHDHSHGLEGHVHNSLEPLDACASEISGNYDLKMHIASIFIIMLASFIGTLLPILGKRFIRSDTGKTVITFFKLFGAGVILSTALVHMFLSSVHTLVHPCLPSSFTDFTGFAAVFAMVGIFLTHLVQVFASHAIRKHQKGASHSLDKSEIIENEASTMVNDEMIHHEGHTHGGALMYGGEKQLVVYLLELGIASHSIIIGLTLGVATDEFTTLLIALCFHQFFEGVALSAIVTEANFKRWAMTIYMAVFYTFATPIGIALGVGLYQSYNANATQTLLSTGILDALSAGILIYDVLVNIIYPHFNANSFHAGSAFFKMGQLVALYLGAAAMSVIGLWA</sequence>
<keyword evidence="4 8" id="KW-0812">Transmembrane</keyword>
<protein>
    <recommendedName>
        <fullName evidence="12">Zinc/iron permease</fullName>
    </recommendedName>
</protein>
<keyword evidence="5 8" id="KW-1133">Transmembrane helix</keyword>
<name>A0A177WZ33_BATDL</name>
<dbReference type="Proteomes" id="UP000077115">
    <property type="component" value="Unassembled WGS sequence"/>
</dbReference>
<dbReference type="PANTHER" id="PTHR11040">
    <property type="entry name" value="ZINC/IRON TRANSPORTER"/>
    <property type="match status" value="1"/>
</dbReference>